<evidence type="ECO:0000313" key="2">
    <source>
        <dbReference type="Proteomes" id="UP000241769"/>
    </source>
</evidence>
<proteinExistence type="predicted"/>
<evidence type="ECO:0000313" key="1">
    <source>
        <dbReference type="EMBL" id="PRP82428.1"/>
    </source>
</evidence>
<accession>A0A2P6NEQ2</accession>
<organism evidence="1 2">
    <name type="scientific">Planoprotostelium fungivorum</name>
    <dbReference type="NCBI Taxonomy" id="1890364"/>
    <lineage>
        <taxon>Eukaryota</taxon>
        <taxon>Amoebozoa</taxon>
        <taxon>Evosea</taxon>
        <taxon>Variosea</taxon>
        <taxon>Cavosteliida</taxon>
        <taxon>Cavosteliaceae</taxon>
        <taxon>Planoprotostelium</taxon>
    </lineage>
</organism>
<dbReference type="EMBL" id="MDYQ01000103">
    <property type="protein sequence ID" value="PRP82428.1"/>
    <property type="molecule type" value="Genomic_DNA"/>
</dbReference>
<dbReference type="InParanoid" id="A0A2P6NEQ2"/>
<keyword evidence="2" id="KW-1185">Reference proteome</keyword>
<dbReference type="Proteomes" id="UP000241769">
    <property type="component" value="Unassembled WGS sequence"/>
</dbReference>
<sequence length="212" mass="25131">MDTPADNNKYNRWTFQLQKAIRKIVQFEPTLIPWEEIIIWQPDYKNYNRDNLDKQEKETITEEDGCKFCSDLLPVVYGHCIRTKQFNESLFIKNDFKPTKVKFSLTFLQVFQFVNDVKHHQHVLGECIFTRELNHQLGRKKKKKGGQSQLIVQKMAWLRAKKLDKAYDRFSPNSPNILFFSTRSQLPPPVDSGTPHHQAKSYPYLPVHRYSE</sequence>
<gene>
    <name evidence="1" type="ORF">PROFUN_10128</name>
</gene>
<comment type="caution">
    <text evidence="1">The sequence shown here is derived from an EMBL/GenBank/DDBJ whole genome shotgun (WGS) entry which is preliminary data.</text>
</comment>
<dbReference type="AlphaFoldDB" id="A0A2P6NEQ2"/>
<reference evidence="1 2" key="1">
    <citation type="journal article" date="2018" name="Genome Biol. Evol.">
        <title>Multiple Roots of Fruiting Body Formation in Amoebozoa.</title>
        <authorList>
            <person name="Hillmann F."/>
            <person name="Forbes G."/>
            <person name="Novohradska S."/>
            <person name="Ferling I."/>
            <person name="Riege K."/>
            <person name="Groth M."/>
            <person name="Westermann M."/>
            <person name="Marz M."/>
            <person name="Spaller T."/>
            <person name="Winckler T."/>
            <person name="Schaap P."/>
            <person name="Glockner G."/>
        </authorList>
    </citation>
    <scope>NUCLEOTIDE SEQUENCE [LARGE SCALE GENOMIC DNA]</scope>
    <source>
        <strain evidence="1 2">Jena</strain>
    </source>
</reference>
<name>A0A2P6NEQ2_9EUKA</name>
<protein>
    <submittedName>
        <fullName evidence="1">Uncharacterized protein</fullName>
    </submittedName>
</protein>